<reference evidence="2" key="3">
    <citation type="journal article" date="2010" name="Genome Res.">
        <title>Population genomic sequencing of Coccidioides fungi reveals recent hybridization and transposon control.</title>
        <authorList>
            <person name="Neafsey D.E."/>
            <person name="Barker B.M."/>
            <person name="Sharpton T.J."/>
            <person name="Stajich J.E."/>
            <person name="Park D.J."/>
            <person name="Whiston E."/>
            <person name="Hung C.-Y."/>
            <person name="McMahan C."/>
            <person name="White J."/>
            <person name="Sykes S."/>
            <person name="Heiman D."/>
            <person name="Young S."/>
            <person name="Zeng Q."/>
            <person name="Abouelleil A."/>
            <person name="Aftuck L."/>
            <person name="Bessette D."/>
            <person name="Brown A."/>
            <person name="FitzGerald M."/>
            <person name="Lui A."/>
            <person name="Macdonald J.P."/>
            <person name="Priest M."/>
            <person name="Orbach M.J."/>
            <person name="Galgiani J.N."/>
            <person name="Kirkland T.N."/>
            <person name="Cole G.T."/>
            <person name="Birren B.W."/>
            <person name="Henn M.R."/>
            <person name="Taylor J.W."/>
            <person name="Rounsley S.D."/>
        </authorList>
    </citation>
    <scope>NUCLEOTIDE SEQUENCE [LARGE SCALE GENOMIC DNA]</scope>
    <source>
        <strain evidence="2">RMSCC 3488</strain>
    </source>
</reference>
<name>A0A0J6FUA2_COCPO</name>
<dbReference type="EMBL" id="DS268114">
    <property type="protein sequence ID" value="KMM72970.1"/>
    <property type="molecule type" value="Genomic_DNA"/>
</dbReference>
<dbReference type="Proteomes" id="UP000054567">
    <property type="component" value="Unassembled WGS sequence"/>
</dbReference>
<dbReference type="AlphaFoldDB" id="A0A0J6FUA2"/>
<reference evidence="1 2" key="1">
    <citation type="submission" date="2007-06" db="EMBL/GenBank/DDBJ databases">
        <title>The Genome Sequence of Coccidioides posadasii RMSCC_3488.</title>
        <authorList>
            <consortium name="Coccidioides Genome Resources Consortium"/>
            <consortium name="The Broad Institute Genome Sequencing Platform"/>
            <person name="Henn M.R."/>
            <person name="Sykes S."/>
            <person name="Young S."/>
            <person name="Jaffe D."/>
            <person name="Berlin A."/>
            <person name="Alvarez P."/>
            <person name="Butler J."/>
            <person name="Gnerre S."/>
            <person name="Grabherr M."/>
            <person name="Mauceli E."/>
            <person name="Brockman W."/>
            <person name="Kodira C."/>
            <person name="Alvarado L."/>
            <person name="Zeng Q."/>
            <person name="Crawford M."/>
            <person name="Antoine C."/>
            <person name="Devon K."/>
            <person name="Galgiani J."/>
            <person name="Orsborn K."/>
            <person name="Lewis M.L."/>
            <person name="Nusbaum C."/>
            <person name="Galagan J."/>
            <person name="Birren B."/>
        </authorList>
    </citation>
    <scope>NUCLEOTIDE SEQUENCE [LARGE SCALE GENOMIC DNA]</scope>
    <source>
        <strain evidence="1 2">RMSCC 3488</strain>
    </source>
</reference>
<accession>A0A0J6FUA2</accession>
<gene>
    <name evidence="1" type="ORF">CPAG_09260</name>
</gene>
<evidence type="ECO:0000313" key="2">
    <source>
        <dbReference type="Proteomes" id="UP000054567"/>
    </source>
</evidence>
<sequence>MDPLWTRRNANPSQDVTALLPRIKGRVVALEHGPKSGQLDLSPININHGLPRFGVRGWLDPWMYTPCLVCMYTEYCMLLSTLPLSDFQSQAPGNVFNDVTILDTNILRPHSQNNHSSGEKSTPYGKQLHLYRTRVGLRRICLLQGWCGSALPISTGSVGEYTRIAVIPTHAELCIHTYISLGKCLPSACGRLDGWRFAESVHVVKRHSTEDPVRMYVCMYGEYPIRILKKNRLKMRHPQILLSALIINSSPILRQRGSGTPPLLLSESHPRRILVLVLGSSASR</sequence>
<protein>
    <submittedName>
        <fullName evidence="1">Uncharacterized protein</fullName>
    </submittedName>
</protein>
<organism evidence="1 2">
    <name type="scientific">Coccidioides posadasii RMSCC 3488</name>
    <dbReference type="NCBI Taxonomy" id="454284"/>
    <lineage>
        <taxon>Eukaryota</taxon>
        <taxon>Fungi</taxon>
        <taxon>Dikarya</taxon>
        <taxon>Ascomycota</taxon>
        <taxon>Pezizomycotina</taxon>
        <taxon>Eurotiomycetes</taxon>
        <taxon>Eurotiomycetidae</taxon>
        <taxon>Onygenales</taxon>
        <taxon>Onygenaceae</taxon>
        <taxon>Coccidioides</taxon>
    </lineage>
</organism>
<proteinExistence type="predicted"/>
<reference evidence="2" key="2">
    <citation type="journal article" date="2009" name="Genome Res.">
        <title>Comparative genomic analyses of the human fungal pathogens Coccidioides and their relatives.</title>
        <authorList>
            <person name="Sharpton T.J."/>
            <person name="Stajich J.E."/>
            <person name="Rounsley S.D."/>
            <person name="Gardner M.J."/>
            <person name="Wortman J.R."/>
            <person name="Jordar V.S."/>
            <person name="Maiti R."/>
            <person name="Kodira C.D."/>
            <person name="Neafsey D.E."/>
            <person name="Zeng Q."/>
            <person name="Hung C.-Y."/>
            <person name="McMahan C."/>
            <person name="Muszewska A."/>
            <person name="Grynberg M."/>
            <person name="Mandel M.A."/>
            <person name="Kellner E.M."/>
            <person name="Barker B.M."/>
            <person name="Galgiani J.N."/>
            <person name="Orbach M.J."/>
            <person name="Kirkland T.N."/>
            <person name="Cole G.T."/>
            <person name="Henn M.R."/>
            <person name="Birren B.W."/>
            <person name="Taylor J.W."/>
        </authorList>
    </citation>
    <scope>NUCLEOTIDE SEQUENCE [LARGE SCALE GENOMIC DNA]</scope>
    <source>
        <strain evidence="2">RMSCC 3488</strain>
    </source>
</reference>
<evidence type="ECO:0000313" key="1">
    <source>
        <dbReference type="EMBL" id="KMM72970.1"/>
    </source>
</evidence>
<dbReference type="VEuPathDB" id="FungiDB:CPAG_09260"/>